<dbReference type="RefSeq" id="WP_207574634.1">
    <property type="nucleotide sequence ID" value="NZ_JAFNME010000006.1"/>
</dbReference>
<feature type="transmembrane region" description="Helical" evidence="17">
    <location>
        <begin position="89"/>
        <end position="109"/>
    </location>
</feature>
<keyword evidence="10 17" id="KW-1133">Transmembrane helix</keyword>
<dbReference type="GO" id="GO:0005524">
    <property type="term" value="F:ATP binding"/>
    <property type="evidence" value="ECO:0007669"/>
    <property type="project" value="UniProtKB-KW"/>
</dbReference>
<feature type="domain" description="MHYT" evidence="22">
    <location>
        <begin position="20"/>
        <end position="215"/>
    </location>
</feature>
<evidence type="ECO:0000256" key="11">
    <source>
        <dbReference type="ARBA" id="ARBA00023012"/>
    </source>
</evidence>
<dbReference type="InterPro" id="IPR001789">
    <property type="entry name" value="Sig_transdc_resp-reg_receiver"/>
</dbReference>
<evidence type="ECO:0000256" key="10">
    <source>
        <dbReference type="ARBA" id="ARBA00022989"/>
    </source>
</evidence>
<dbReference type="SUPFAM" id="SSF47384">
    <property type="entry name" value="Homodimeric domain of signal transducing histidine kinase"/>
    <property type="match status" value="1"/>
</dbReference>
<dbReference type="InterPro" id="IPR001610">
    <property type="entry name" value="PAC"/>
</dbReference>
<feature type="domain" description="PAS" evidence="20">
    <location>
        <begin position="284"/>
        <end position="358"/>
    </location>
</feature>
<dbReference type="Proteomes" id="UP000664731">
    <property type="component" value="Unassembled WGS sequence"/>
</dbReference>
<comment type="caution">
    <text evidence="23">The sequence shown here is derived from an EMBL/GenBank/DDBJ whole genome shotgun (WGS) entry which is preliminary data.</text>
</comment>
<dbReference type="InterPro" id="IPR004358">
    <property type="entry name" value="Sig_transdc_His_kin-like_C"/>
</dbReference>
<organism evidence="23 24">
    <name type="scientific">Comamonas denitrificans</name>
    <dbReference type="NCBI Taxonomy" id="117506"/>
    <lineage>
        <taxon>Bacteria</taxon>
        <taxon>Pseudomonadati</taxon>
        <taxon>Pseudomonadota</taxon>
        <taxon>Betaproteobacteria</taxon>
        <taxon>Burkholderiales</taxon>
        <taxon>Comamonadaceae</taxon>
        <taxon>Comamonas</taxon>
    </lineage>
</organism>
<evidence type="ECO:0000256" key="5">
    <source>
        <dbReference type="ARBA" id="ARBA00022553"/>
    </source>
</evidence>
<dbReference type="InterPro" id="IPR003594">
    <property type="entry name" value="HATPase_dom"/>
</dbReference>
<feature type="transmembrane region" description="Helical" evidence="17">
    <location>
        <begin position="186"/>
        <end position="207"/>
    </location>
</feature>
<dbReference type="InterPro" id="IPR035965">
    <property type="entry name" value="PAS-like_dom_sf"/>
</dbReference>
<dbReference type="InterPro" id="IPR008207">
    <property type="entry name" value="Sig_transdc_His_kin_Hpt_dom"/>
</dbReference>
<comment type="catalytic activity">
    <reaction evidence="1">
        <text>ATP + protein L-histidine = ADP + protein N-phospho-L-histidine.</text>
        <dbReference type="EC" id="2.7.13.3"/>
    </reaction>
</comment>
<evidence type="ECO:0000259" key="19">
    <source>
        <dbReference type="PROSITE" id="PS50110"/>
    </source>
</evidence>
<evidence type="ECO:0000259" key="20">
    <source>
        <dbReference type="PROSITE" id="PS50112"/>
    </source>
</evidence>
<evidence type="ECO:0000256" key="7">
    <source>
        <dbReference type="ARBA" id="ARBA00022729"/>
    </source>
</evidence>
<keyword evidence="6 17" id="KW-0812">Transmembrane</keyword>
<dbReference type="PROSITE" id="PS50924">
    <property type="entry name" value="MHYT"/>
    <property type="match status" value="1"/>
</dbReference>
<keyword evidence="4" id="KW-1003">Cell membrane</keyword>
<evidence type="ECO:0000256" key="17">
    <source>
        <dbReference type="PROSITE-ProRule" id="PRU00244"/>
    </source>
</evidence>
<dbReference type="PROSITE" id="PS50109">
    <property type="entry name" value="HIS_KIN"/>
    <property type="match status" value="1"/>
</dbReference>
<dbReference type="SMART" id="SM00387">
    <property type="entry name" value="HATPase_c"/>
    <property type="match status" value="1"/>
</dbReference>
<evidence type="ECO:0000256" key="16">
    <source>
        <dbReference type="PROSITE-ProRule" id="PRU00169"/>
    </source>
</evidence>
<feature type="domain" description="PAC" evidence="21">
    <location>
        <begin position="481"/>
        <end position="535"/>
    </location>
</feature>
<dbReference type="Pfam" id="PF03707">
    <property type="entry name" value="MHYT"/>
    <property type="match status" value="3"/>
</dbReference>
<dbReference type="EMBL" id="JAFNME010000006">
    <property type="protein sequence ID" value="MBO1249094.1"/>
    <property type="molecule type" value="Genomic_DNA"/>
</dbReference>
<dbReference type="Pfam" id="PF08447">
    <property type="entry name" value="PAS_3"/>
    <property type="match status" value="1"/>
</dbReference>
<protein>
    <recommendedName>
        <fullName evidence="15">Virulence sensor protein BvgS</fullName>
        <ecNumber evidence="3">2.7.13.3</ecNumber>
    </recommendedName>
</protein>
<dbReference type="CDD" id="cd16922">
    <property type="entry name" value="HATPase_EvgS-ArcB-TorS-like"/>
    <property type="match status" value="1"/>
</dbReference>
<evidence type="ECO:0000256" key="6">
    <source>
        <dbReference type="ARBA" id="ARBA00022692"/>
    </source>
</evidence>
<evidence type="ECO:0000256" key="3">
    <source>
        <dbReference type="ARBA" id="ARBA00012438"/>
    </source>
</evidence>
<dbReference type="Pfam" id="PF02518">
    <property type="entry name" value="HATPase_c"/>
    <property type="match status" value="1"/>
</dbReference>
<keyword evidence="5 16" id="KW-0597">Phosphoprotein</keyword>
<feature type="transmembrane region" description="Helical" evidence="17">
    <location>
        <begin position="23"/>
        <end position="45"/>
    </location>
</feature>
<evidence type="ECO:0000313" key="23">
    <source>
        <dbReference type="EMBL" id="MBO1249094.1"/>
    </source>
</evidence>
<dbReference type="InterPro" id="IPR036890">
    <property type="entry name" value="HATPase_C_sf"/>
</dbReference>
<keyword evidence="11" id="KW-0902">Two-component regulatory system</keyword>
<dbReference type="SUPFAM" id="SSF52172">
    <property type="entry name" value="CheY-like"/>
    <property type="match status" value="1"/>
</dbReference>
<dbReference type="InterPro" id="IPR005330">
    <property type="entry name" value="MHYT_dom"/>
</dbReference>
<evidence type="ECO:0000256" key="4">
    <source>
        <dbReference type="ARBA" id="ARBA00022475"/>
    </source>
</evidence>
<evidence type="ECO:0000313" key="24">
    <source>
        <dbReference type="Proteomes" id="UP000664731"/>
    </source>
</evidence>
<dbReference type="SMART" id="SM00091">
    <property type="entry name" value="PAS"/>
    <property type="match status" value="2"/>
</dbReference>
<feature type="transmembrane region" description="Helical" evidence="17">
    <location>
        <begin position="57"/>
        <end position="83"/>
    </location>
</feature>
<name>A0A939KD84_9BURK</name>
<dbReference type="PROSITE" id="PS50113">
    <property type="entry name" value="PAC"/>
    <property type="match status" value="2"/>
</dbReference>
<evidence type="ECO:0000256" key="12">
    <source>
        <dbReference type="ARBA" id="ARBA00023026"/>
    </source>
</evidence>
<dbReference type="Pfam" id="PF01627">
    <property type="entry name" value="Hpt"/>
    <property type="match status" value="1"/>
</dbReference>
<keyword evidence="13 17" id="KW-0472">Membrane</keyword>
<dbReference type="GO" id="GO:0005886">
    <property type="term" value="C:plasma membrane"/>
    <property type="evidence" value="ECO:0007669"/>
    <property type="project" value="UniProtKB-SubCell"/>
</dbReference>
<dbReference type="Gene3D" id="3.40.50.2300">
    <property type="match status" value="1"/>
</dbReference>
<keyword evidence="8" id="KW-0547">Nucleotide-binding</keyword>
<keyword evidence="24" id="KW-1185">Reference proteome</keyword>
<dbReference type="Pfam" id="PF00072">
    <property type="entry name" value="Response_reg"/>
    <property type="match status" value="1"/>
</dbReference>
<feature type="domain" description="Response regulatory" evidence="19">
    <location>
        <begin position="788"/>
        <end position="912"/>
    </location>
</feature>
<evidence type="ECO:0000259" key="21">
    <source>
        <dbReference type="PROSITE" id="PS50113"/>
    </source>
</evidence>
<dbReference type="InterPro" id="IPR005467">
    <property type="entry name" value="His_kinase_dom"/>
</dbReference>
<dbReference type="CDD" id="cd17546">
    <property type="entry name" value="REC_hyHK_CKI1_RcsC-like"/>
    <property type="match status" value="1"/>
</dbReference>
<evidence type="ECO:0000259" key="22">
    <source>
        <dbReference type="PROSITE" id="PS50924"/>
    </source>
</evidence>
<dbReference type="InterPro" id="IPR003661">
    <property type="entry name" value="HisK_dim/P_dom"/>
</dbReference>
<dbReference type="PANTHER" id="PTHR45339:SF1">
    <property type="entry name" value="HYBRID SIGNAL TRANSDUCTION HISTIDINE KINASE J"/>
    <property type="match status" value="1"/>
</dbReference>
<dbReference type="Pfam" id="PF08448">
    <property type="entry name" value="PAS_4"/>
    <property type="match status" value="1"/>
</dbReference>
<dbReference type="SUPFAM" id="SSF55785">
    <property type="entry name" value="PYP-like sensor domain (PAS domain)"/>
    <property type="match status" value="2"/>
</dbReference>
<reference evidence="23" key="1">
    <citation type="submission" date="2021-03" db="EMBL/GenBank/DDBJ databases">
        <title>Comamonas denitrificans.</title>
        <authorList>
            <person name="Finster K."/>
        </authorList>
    </citation>
    <scope>NUCLEOTIDE SEQUENCE</scope>
    <source>
        <strain evidence="23">MM2021_4</strain>
    </source>
</reference>
<dbReference type="Pfam" id="PF00512">
    <property type="entry name" value="HisKA"/>
    <property type="match status" value="1"/>
</dbReference>
<proteinExistence type="predicted"/>
<comment type="function">
    <text evidence="14">Member of the two-component regulatory system BvgS/BvgA. Phosphorylates BvgA via a four-step phosphorelay in response to environmental signals.</text>
</comment>
<dbReference type="InterPro" id="IPR011006">
    <property type="entry name" value="CheY-like_superfamily"/>
</dbReference>
<evidence type="ECO:0000256" key="2">
    <source>
        <dbReference type="ARBA" id="ARBA00004651"/>
    </source>
</evidence>
<dbReference type="InterPro" id="IPR036097">
    <property type="entry name" value="HisK_dim/P_sf"/>
</dbReference>
<accession>A0A939KD84</accession>
<dbReference type="InterPro" id="IPR000014">
    <property type="entry name" value="PAS"/>
</dbReference>
<dbReference type="SMART" id="SM00086">
    <property type="entry name" value="PAC"/>
    <property type="match status" value="2"/>
</dbReference>
<dbReference type="Gene3D" id="1.10.287.130">
    <property type="match status" value="1"/>
</dbReference>
<dbReference type="SMART" id="SM00388">
    <property type="entry name" value="HisKA"/>
    <property type="match status" value="1"/>
</dbReference>
<gene>
    <name evidence="23" type="ORF">J1777_04450</name>
</gene>
<dbReference type="Gene3D" id="3.30.565.10">
    <property type="entry name" value="Histidine kinase-like ATPase, C-terminal domain"/>
    <property type="match status" value="1"/>
</dbReference>
<evidence type="ECO:0000256" key="15">
    <source>
        <dbReference type="ARBA" id="ARBA00070152"/>
    </source>
</evidence>
<dbReference type="Gene3D" id="1.20.120.160">
    <property type="entry name" value="HPT domain"/>
    <property type="match status" value="1"/>
</dbReference>
<evidence type="ECO:0000256" key="9">
    <source>
        <dbReference type="ARBA" id="ARBA00022840"/>
    </source>
</evidence>
<comment type="subcellular location">
    <subcellularLocation>
        <location evidence="2">Cell membrane</location>
        <topology evidence="2">Multi-pass membrane protein</topology>
    </subcellularLocation>
</comment>
<feature type="transmembrane region" description="Helical" evidence="17">
    <location>
        <begin position="227"/>
        <end position="253"/>
    </location>
</feature>
<dbReference type="NCBIfam" id="TIGR00229">
    <property type="entry name" value="sensory_box"/>
    <property type="match status" value="2"/>
</dbReference>
<sequence>MLGQFFVQGWAPDPLLWAQHDPWLVLLSVLVSTGASTVAMHMAQLARQAQSTQGKNLALASGALALGSGVWTMHYVGMLAFAVCGQGRFDPWVTLLSVLPSIFASWVALGVLMRPVLSAPVLWAAAVLVGAGIGTMHYVGMAASELAPFMRYDLGGFVVSLVVAVVLAALALWVRFGLQRFLPLGSWANGVLAGVMMGGAIAAMHYTGIAALRFTEPIAQLSAAGQAMAISLQTVLSIAVAIVTVGLSLLVLVMNGNLRYRYLLDEMRVARKHQEAVEELLRRSEEQYRSLAENIPGATFRCRIDALWSMVFISDSVLPLTGWPAQAFIEGKVSFAQILHPDDEKWVGAAVEKAVAQRQPYHLEYRILDRDGGVRWVSETGRAAYSQSDAQLYLEGVIMDITVAKLRRAEFEGIVSALNRVVAMIELDLDGYVIGANDNYLRMMGYTRDEVLGLHHQNFCTERELKAPGYAAGWAQLRQGQPVWGEFLRVAKGGRRVWILGSYTPIFDTQGKVFKIVKFATDLSERHAMEEALRQAKERAEVAAAARSSFLANMSHEIRTPMNAIIGFSEVLLDSPLNATQRQQLSTVRQSGLSLLWLLNDILDSAKLDKGAVHLEQADLSLRQLCAEVCETVRLQAAQKGLALQLHYPATEPEFFHADALRIQQILLNLLSNAIKFTEVGHVQLRVAYASGVLHLSVVDTGIGMTAEQLHRIFDPFAQADASTTRRFGGTGLGTTIARQLAELMGGSIAVQSAPGAGSAFTVQLPLALASGAALRFTQAAPSLPPLRILCVDDMPENLELLRVVLGRAGHQLTLASGGREALAQFARQPFDLVLTDLQMPEMDGYQVAQHIRALEAGRLGQDAAQPPVPIIALSASVLAEDRALALQAGMNGFAPKPLHIPDLYAEMARVLGLPLAAAGGPSAVAAPASAAAPALATADAPPWDAPAAVALWGDWATWQHMLQRCVQQYRSGPAQLQALAATQDWPAVAVQAHRWHGVAANLQLKPLAGVLRSLEASAQAHDGAACAAALQLLQQQWQQVRDAVAPPAPAPAPAPAGQGAVPVGADAAQVRGLVQQAIDMLAQGELPHQQLVQLQPWVDAAKIKTIQEALDSFELVQAQNLLAQLIT</sequence>
<evidence type="ECO:0000256" key="8">
    <source>
        <dbReference type="ARBA" id="ARBA00022741"/>
    </source>
</evidence>
<keyword evidence="7" id="KW-0732">Signal</keyword>
<dbReference type="PRINTS" id="PR00344">
    <property type="entry name" value="BCTRLSENSOR"/>
</dbReference>
<dbReference type="SMART" id="SM00448">
    <property type="entry name" value="REC"/>
    <property type="match status" value="1"/>
</dbReference>
<evidence type="ECO:0000256" key="13">
    <source>
        <dbReference type="ARBA" id="ARBA00023136"/>
    </source>
</evidence>
<feature type="domain" description="PAS" evidence="20">
    <location>
        <begin position="407"/>
        <end position="453"/>
    </location>
</feature>
<keyword evidence="9" id="KW-0067">ATP-binding</keyword>
<feature type="transmembrane region" description="Helical" evidence="17">
    <location>
        <begin position="154"/>
        <end position="174"/>
    </location>
</feature>
<dbReference type="PANTHER" id="PTHR45339">
    <property type="entry name" value="HYBRID SIGNAL TRANSDUCTION HISTIDINE KINASE J"/>
    <property type="match status" value="1"/>
</dbReference>
<feature type="transmembrane region" description="Helical" evidence="17">
    <location>
        <begin position="121"/>
        <end position="142"/>
    </location>
</feature>
<feature type="domain" description="Histidine kinase" evidence="18">
    <location>
        <begin position="553"/>
        <end position="769"/>
    </location>
</feature>
<keyword evidence="12" id="KW-0843">Virulence</keyword>
<dbReference type="PROSITE" id="PS50110">
    <property type="entry name" value="RESPONSE_REGULATORY"/>
    <property type="match status" value="1"/>
</dbReference>
<dbReference type="SUPFAM" id="SSF47226">
    <property type="entry name" value="Histidine-containing phosphotransfer domain, HPT domain"/>
    <property type="match status" value="1"/>
</dbReference>
<dbReference type="InterPro" id="IPR036641">
    <property type="entry name" value="HPT_dom_sf"/>
</dbReference>
<dbReference type="PROSITE" id="PS50112">
    <property type="entry name" value="PAS"/>
    <property type="match status" value="2"/>
</dbReference>
<dbReference type="Gene3D" id="3.30.450.20">
    <property type="entry name" value="PAS domain"/>
    <property type="match status" value="2"/>
</dbReference>
<dbReference type="InterPro" id="IPR013656">
    <property type="entry name" value="PAS_4"/>
</dbReference>
<dbReference type="SUPFAM" id="SSF55874">
    <property type="entry name" value="ATPase domain of HSP90 chaperone/DNA topoisomerase II/histidine kinase"/>
    <property type="match status" value="1"/>
</dbReference>
<dbReference type="EC" id="2.7.13.3" evidence="3"/>
<dbReference type="AlphaFoldDB" id="A0A939KD84"/>
<feature type="modified residue" description="4-aspartylphosphate" evidence="16">
    <location>
        <position position="837"/>
    </location>
</feature>
<evidence type="ECO:0000256" key="14">
    <source>
        <dbReference type="ARBA" id="ARBA00058004"/>
    </source>
</evidence>
<dbReference type="InterPro" id="IPR000700">
    <property type="entry name" value="PAS-assoc_C"/>
</dbReference>
<dbReference type="InterPro" id="IPR013655">
    <property type="entry name" value="PAS_fold_3"/>
</dbReference>
<dbReference type="FunFam" id="3.30.565.10:FF:000010">
    <property type="entry name" value="Sensor histidine kinase RcsC"/>
    <property type="match status" value="1"/>
</dbReference>
<dbReference type="GO" id="GO:0000155">
    <property type="term" value="F:phosphorelay sensor kinase activity"/>
    <property type="evidence" value="ECO:0007669"/>
    <property type="project" value="InterPro"/>
</dbReference>
<evidence type="ECO:0000259" key="18">
    <source>
        <dbReference type="PROSITE" id="PS50109"/>
    </source>
</evidence>
<feature type="domain" description="PAC" evidence="21">
    <location>
        <begin position="361"/>
        <end position="413"/>
    </location>
</feature>
<dbReference type="CDD" id="cd00082">
    <property type="entry name" value="HisKA"/>
    <property type="match status" value="1"/>
</dbReference>
<dbReference type="CDD" id="cd00130">
    <property type="entry name" value="PAS"/>
    <property type="match status" value="2"/>
</dbReference>
<evidence type="ECO:0000256" key="1">
    <source>
        <dbReference type="ARBA" id="ARBA00000085"/>
    </source>
</evidence>